<keyword evidence="2" id="KW-1185">Reference proteome</keyword>
<name>A0AAV4PNA4_CAEEX</name>
<dbReference type="EMBL" id="BPLR01004977">
    <property type="protein sequence ID" value="GIX98887.1"/>
    <property type="molecule type" value="Genomic_DNA"/>
</dbReference>
<reference evidence="1 2" key="1">
    <citation type="submission" date="2021-06" db="EMBL/GenBank/DDBJ databases">
        <title>Caerostris extrusa draft genome.</title>
        <authorList>
            <person name="Kono N."/>
            <person name="Arakawa K."/>
        </authorList>
    </citation>
    <scope>NUCLEOTIDE SEQUENCE [LARGE SCALE GENOMIC DNA]</scope>
</reference>
<accession>A0AAV4PNA4</accession>
<proteinExistence type="predicted"/>
<evidence type="ECO:0000313" key="2">
    <source>
        <dbReference type="Proteomes" id="UP001054945"/>
    </source>
</evidence>
<comment type="caution">
    <text evidence="1">The sequence shown here is derived from an EMBL/GenBank/DDBJ whole genome shotgun (WGS) entry which is preliminary data.</text>
</comment>
<dbReference type="Proteomes" id="UP001054945">
    <property type="component" value="Unassembled WGS sequence"/>
</dbReference>
<evidence type="ECO:0000313" key="1">
    <source>
        <dbReference type="EMBL" id="GIX98887.1"/>
    </source>
</evidence>
<gene>
    <name evidence="1" type="ORF">CEXT_103571</name>
</gene>
<protein>
    <submittedName>
        <fullName evidence="1">Uncharacterized protein</fullName>
    </submittedName>
</protein>
<dbReference type="AlphaFoldDB" id="A0AAV4PNA4"/>
<sequence>MVQTPSNEMERRYFEVVWSSILRGLQKSYGDKGFVMRALTVERSGDGETPLRTKWNAAILKSFYPAFTGLQKSYGEDL</sequence>
<organism evidence="1 2">
    <name type="scientific">Caerostris extrusa</name>
    <name type="common">Bark spider</name>
    <name type="synonym">Caerostris bankana</name>
    <dbReference type="NCBI Taxonomy" id="172846"/>
    <lineage>
        <taxon>Eukaryota</taxon>
        <taxon>Metazoa</taxon>
        <taxon>Ecdysozoa</taxon>
        <taxon>Arthropoda</taxon>
        <taxon>Chelicerata</taxon>
        <taxon>Arachnida</taxon>
        <taxon>Araneae</taxon>
        <taxon>Araneomorphae</taxon>
        <taxon>Entelegynae</taxon>
        <taxon>Araneoidea</taxon>
        <taxon>Araneidae</taxon>
        <taxon>Caerostris</taxon>
    </lineage>
</organism>